<keyword evidence="6" id="KW-1185">Reference proteome</keyword>
<dbReference type="Gene3D" id="3.40.50.300">
    <property type="entry name" value="P-loop containing nucleotide triphosphate hydrolases"/>
    <property type="match status" value="1"/>
</dbReference>
<dbReference type="EMBL" id="JAMZEB010000002">
    <property type="protein sequence ID" value="MCP2356326.1"/>
    <property type="molecule type" value="Genomic_DNA"/>
</dbReference>
<evidence type="ECO:0000259" key="4">
    <source>
        <dbReference type="PROSITE" id="PS50893"/>
    </source>
</evidence>
<dbReference type="PANTHER" id="PTHR42794">
    <property type="entry name" value="HEMIN IMPORT ATP-BINDING PROTEIN HMUV"/>
    <property type="match status" value="1"/>
</dbReference>
<accession>A0A9X2GJ32</accession>
<sequence>MSLHAHDVTWTAQGRPIVDGVTVEIAPGGLTGLLGPNGSGKSTFLRLLAGLLRPAGGTVLLDGHDLDRLPRRDVARRLAVVAQEVSTDAELTVLDVVLLGRIPHRRRLVAPAGEDDLEHARRALRRCGVGELERRRWPTLSGGERQRVNIARALAQEPAELLLDEPTNHLDIAHQLALLDLLAATPVTVVTALHDLNLAAQYCGHLLLLHEGRLVAAGPPGQVLTSETVERVYRVRAEITRSAGGRPSLRFLSRAGAAGADRSGAAARA</sequence>
<keyword evidence="3 5" id="KW-0067">ATP-binding</keyword>
<dbReference type="GO" id="GO:0016887">
    <property type="term" value="F:ATP hydrolysis activity"/>
    <property type="evidence" value="ECO:0007669"/>
    <property type="project" value="InterPro"/>
</dbReference>
<dbReference type="InterPro" id="IPR003593">
    <property type="entry name" value="AAA+_ATPase"/>
</dbReference>
<dbReference type="CDD" id="cd03214">
    <property type="entry name" value="ABC_Iron-Siderophores_B12_Hemin"/>
    <property type="match status" value="1"/>
</dbReference>
<organism evidence="5 6">
    <name type="scientific">Nonomuraea thailandensis</name>
    <dbReference type="NCBI Taxonomy" id="1188745"/>
    <lineage>
        <taxon>Bacteria</taxon>
        <taxon>Bacillati</taxon>
        <taxon>Actinomycetota</taxon>
        <taxon>Actinomycetes</taxon>
        <taxon>Streptosporangiales</taxon>
        <taxon>Streptosporangiaceae</taxon>
        <taxon>Nonomuraea</taxon>
    </lineage>
</organism>
<dbReference type="GO" id="GO:0005524">
    <property type="term" value="F:ATP binding"/>
    <property type="evidence" value="ECO:0007669"/>
    <property type="project" value="UniProtKB-KW"/>
</dbReference>
<dbReference type="AlphaFoldDB" id="A0A9X2GJ32"/>
<dbReference type="PROSITE" id="PS00211">
    <property type="entry name" value="ABC_TRANSPORTER_1"/>
    <property type="match status" value="1"/>
</dbReference>
<dbReference type="RefSeq" id="WP_253743137.1">
    <property type="nucleotide sequence ID" value="NZ_BAABKA010000001.1"/>
</dbReference>
<evidence type="ECO:0000256" key="3">
    <source>
        <dbReference type="ARBA" id="ARBA00022840"/>
    </source>
</evidence>
<gene>
    <name evidence="5" type="ORF">HD597_003346</name>
</gene>
<evidence type="ECO:0000313" key="6">
    <source>
        <dbReference type="Proteomes" id="UP001139648"/>
    </source>
</evidence>
<dbReference type="Proteomes" id="UP001139648">
    <property type="component" value="Unassembled WGS sequence"/>
</dbReference>
<feature type="domain" description="ABC transporter" evidence="4">
    <location>
        <begin position="3"/>
        <end position="236"/>
    </location>
</feature>
<comment type="caution">
    <text evidence="5">The sequence shown here is derived from an EMBL/GenBank/DDBJ whole genome shotgun (WGS) entry which is preliminary data.</text>
</comment>
<dbReference type="Pfam" id="PF00005">
    <property type="entry name" value="ABC_tran"/>
    <property type="match status" value="1"/>
</dbReference>
<dbReference type="SMART" id="SM00382">
    <property type="entry name" value="AAA"/>
    <property type="match status" value="1"/>
</dbReference>
<keyword evidence="1" id="KW-0813">Transport</keyword>
<protein>
    <submittedName>
        <fullName evidence="5">Iron complex transport system ATP-binding protein</fullName>
    </submittedName>
</protein>
<dbReference type="InterPro" id="IPR003439">
    <property type="entry name" value="ABC_transporter-like_ATP-bd"/>
</dbReference>
<proteinExistence type="predicted"/>
<evidence type="ECO:0000313" key="5">
    <source>
        <dbReference type="EMBL" id="MCP2356326.1"/>
    </source>
</evidence>
<dbReference type="FunFam" id="3.40.50.300:FF:000134">
    <property type="entry name" value="Iron-enterobactin ABC transporter ATP-binding protein"/>
    <property type="match status" value="1"/>
</dbReference>
<name>A0A9X2GJ32_9ACTN</name>
<dbReference type="PANTHER" id="PTHR42794:SF2">
    <property type="entry name" value="ABC TRANSPORTER ATP-BINDING PROTEIN"/>
    <property type="match status" value="1"/>
</dbReference>
<keyword evidence="2" id="KW-0547">Nucleotide-binding</keyword>
<dbReference type="PROSITE" id="PS50893">
    <property type="entry name" value="ABC_TRANSPORTER_2"/>
    <property type="match status" value="1"/>
</dbReference>
<evidence type="ECO:0000256" key="2">
    <source>
        <dbReference type="ARBA" id="ARBA00022741"/>
    </source>
</evidence>
<evidence type="ECO:0000256" key="1">
    <source>
        <dbReference type="ARBA" id="ARBA00022448"/>
    </source>
</evidence>
<dbReference type="InterPro" id="IPR027417">
    <property type="entry name" value="P-loop_NTPase"/>
</dbReference>
<dbReference type="InterPro" id="IPR017871">
    <property type="entry name" value="ABC_transporter-like_CS"/>
</dbReference>
<reference evidence="5" key="1">
    <citation type="submission" date="2022-06" db="EMBL/GenBank/DDBJ databases">
        <title>Sequencing the genomes of 1000 actinobacteria strains.</title>
        <authorList>
            <person name="Klenk H.-P."/>
        </authorList>
    </citation>
    <scope>NUCLEOTIDE SEQUENCE</scope>
    <source>
        <strain evidence="5">DSM 46694</strain>
    </source>
</reference>
<dbReference type="SUPFAM" id="SSF52540">
    <property type="entry name" value="P-loop containing nucleoside triphosphate hydrolases"/>
    <property type="match status" value="1"/>
</dbReference>